<evidence type="ECO:0000256" key="2">
    <source>
        <dbReference type="SAM" id="MobiDB-lite"/>
    </source>
</evidence>
<proteinExistence type="predicted"/>
<evidence type="ECO:0000313" key="4">
    <source>
        <dbReference type="Proteomes" id="UP001500707"/>
    </source>
</evidence>
<keyword evidence="1" id="KW-0175">Coiled coil</keyword>
<organism evidence="3 4">
    <name type="scientific">Streptomyces osmaniensis</name>
    <dbReference type="NCBI Taxonomy" id="593134"/>
    <lineage>
        <taxon>Bacteria</taxon>
        <taxon>Bacillati</taxon>
        <taxon>Actinomycetota</taxon>
        <taxon>Actinomycetes</taxon>
        <taxon>Kitasatosporales</taxon>
        <taxon>Streptomycetaceae</taxon>
        <taxon>Streptomyces</taxon>
    </lineage>
</organism>
<feature type="compositionally biased region" description="Pro residues" evidence="2">
    <location>
        <begin position="1"/>
        <end position="11"/>
    </location>
</feature>
<evidence type="ECO:0000256" key="1">
    <source>
        <dbReference type="SAM" id="Coils"/>
    </source>
</evidence>
<reference evidence="4" key="1">
    <citation type="journal article" date="2019" name="Int. J. Syst. Evol. Microbiol.">
        <title>The Global Catalogue of Microorganisms (GCM) 10K type strain sequencing project: providing services to taxonomists for standard genome sequencing and annotation.</title>
        <authorList>
            <consortium name="The Broad Institute Genomics Platform"/>
            <consortium name="The Broad Institute Genome Sequencing Center for Infectious Disease"/>
            <person name="Wu L."/>
            <person name="Ma J."/>
        </authorList>
    </citation>
    <scope>NUCLEOTIDE SEQUENCE [LARGE SCALE GENOMIC DNA]</scope>
    <source>
        <strain evidence="4">JCM 17656</strain>
    </source>
</reference>
<keyword evidence="4" id="KW-1185">Reference proteome</keyword>
<dbReference type="EMBL" id="BAABCE010000019">
    <property type="protein sequence ID" value="GAA3583215.1"/>
    <property type="molecule type" value="Genomic_DNA"/>
</dbReference>
<protein>
    <submittedName>
        <fullName evidence="3">Uncharacterized protein</fullName>
    </submittedName>
</protein>
<sequence length="236" mass="25856">MSSPPSDPLPDVPGAAHPRNRDSLPDVPGAAHPRNRDSLPDVPGAGRPRNPDPLPDVPGAGRPRRSGPLGRAVGVLLRVLRRWGKPLARRTGPRHRLRRDLDACRQERDRWRRHADSYERELTRTRHERAHLLAWLAALHPSSAVLTPDAGSGPDGPHLLCVEAGGRQLSWRLSPADLPLFAHVPYALPVPTDSSAPPDQTAHIRRHTRLLAMEGTLFGATAETWAAVMPLRPGEN</sequence>
<comment type="caution">
    <text evidence="3">The sequence shown here is derived from an EMBL/GenBank/DDBJ whole genome shotgun (WGS) entry which is preliminary data.</text>
</comment>
<name>A0ABP6YHY6_9ACTN</name>
<feature type="region of interest" description="Disordered" evidence="2">
    <location>
        <begin position="1"/>
        <end position="69"/>
    </location>
</feature>
<gene>
    <name evidence="3" type="ORF">GCM10022295_75470</name>
</gene>
<feature type="coiled-coil region" evidence="1">
    <location>
        <begin position="94"/>
        <end position="128"/>
    </location>
</feature>
<evidence type="ECO:0000313" key="3">
    <source>
        <dbReference type="EMBL" id="GAA3583215.1"/>
    </source>
</evidence>
<dbReference type="Proteomes" id="UP001500707">
    <property type="component" value="Unassembled WGS sequence"/>
</dbReference>
<accession>A0ABP6YHY6</accession>